<name>A0A6I2F2Q1_9MICO</name>
<evidence type="ECO:0000313" key="2">
    <source>
        <dbReference type="EMBL" id="MRG59795.1"/>
    </source>
</evidence>
<feature type="coiled-coil region" evidence="1">
    <location>
        <begin position="17"/>
        <end position="79"/>
    </location>
</feature>
<dbReference type="RefSeq" id="WP_153684222.1">
    <property type="nucleotide sequence ID" value="NZ_WJIF01000003.1"/>
</dbReference>
<evidence type="ECO:0000313" key="3">
    <source>
        <dbReference type="Proteomes" id="UP000431080"/>
    </source>
</evidence>
<accession>A0A6I2F2Q1</accession>
<evidence type="ECO:0000256" key="1">
    <source>
        <dbReference type="SAM" id="Coils"/>
    </source>
</evidence>
<proteinExistence type="predicted"/>
<sequence>MGAFVAPTDESSFTSLITQITDNIGDAKDQLDRCSDEYNARKDDINWWDTFLDWFKKNMEEVREKLKEAIEQFDAFFETIADYLSPGNPFAMYAKRDDWETVKIKITGAKSTVTGDYLFADDTWKGAEGDRYGELAGRQVMAMETLEGYVDSLMNFLSDYAQKILNAWIDFGETLILYLLDQIDAASAFITADPLEWLDIVPKIVTLCTNLAKTATSLAAQLGKNFTASKDLADQLSQDMANRSGFPTGSWPAATIG</sequence>
<keyword evidence="3" id="KW-1185">Reference proteome</keyword>
<gene>
    <name evidence="2" type="ORF">GE115_07930</name>
</gene>
<dbReference type="EMBL" id="WJIF01000003">
    <property type="protein sequence ID" value="MRG59795.1"/>
    <property type="molecule type" value="Genomic_DNA"/>
</dbReference>
<keyword evidence="1" id="KW-0175">Coiled coil</keyword>
<organism evidence="2 3">
    <name type="scientific">Agromyces agglutinans</name>
    <dbReference type="NCBI Taxonomy" id="2662258"/>
    <lineage>
        <taxon>Bacteria</taxon>
        <taxon>Bacillati</taxon>
        <taxon>Actinomycetota</taxon>
        <taxon>Actinomycetes</taxon>
        <taxon>Micrococcales</taxon>
        <taxon>Microbacteriaceae</taxon>
        <taxon>Agromyces</taxon>
    </lineage>
</organism>
<dbReference type="Proteomes" id="UP000431080">
    <property type="component" value="Unassembled WGS sequence"/>
</dbReference>
<dbReference type="AlphaFoldDB" id="A0A6I2F2Q1"/>
<reference evidence="2 3" key="1">
    <citation type="submission" date="2019-10" db="EMBL/GenBank/DDBJ databases">
        <authorList>
            <person name="Nie G."/>
            <person name="Ming H."/>
            <person name="Yi B."/>
        </authorList>
    </citation>
    <scope>NUCLEOTIDE SEQUENCE [LARGE SCALE GENOMIC DNA]</scope>
    <source>
        <strain evidence="2 3">CFH 90414</strain>
    </source>
</reference>
<comment type="caution">
    <text evidence="2">The sequence shown here is derived from an EMBL/GenBank/DDBJ whole genome shotgun (WGS) entry which is preliminary data.</text>
</comment>
<protein>
    <submittedName>
        <fullName evidence="2">Uncharacterized protein</fullName>
    </submittedName>
</protein>